<evidence type="ECO:0000313" key="1">
    <source>
        <dbReference type="EMBL" id="KAF2628888.1"/>
    </source>
</evidence>
<protein>
    <submittedName>
        <fullName evidence="1">Uncharacterized protein</fullName>
    </submittedName>
</protein>
<evidence type="ECO:0000313" key="2">
    <source>
        <dbReference type="Proteomes" id="UP000799754"/>
    </source>
</evidence>
<comment type="caution">
    <text evidence="1">The sequence shown here is derived from an EMBL/GenBank/DDBJ whole genome shotgun (WGS) entry which is preliminary data.</text>
</comment>
<proteinExistence type="predicted"/>
<reference evidence="1" key="1">
    <citation type="journal article" date="2020" name="Stud. Mycol.">
        <title>101 Dothideomycetes genomes: a test case for predicting lifestyles and emergence of pathogens.</title>
        <authorList>
            <person name="Haridas S."/>
            <person name="Albert R."/>
            <person name="Binder M."/>
            <person name="Bloem J."/>
            <person name="Labutti K."/>
            <person name="Salamov A."/>
            <person name="Andreopoulos B."/>
            <person name="Baker S."/>
            <person name="Barry K."/>
            <person name="Bills G."/>
            <person name="Bluhm B."/>
            <person name="Cannon C."/>
            <person name="Castanera R."/>
            <person name="Culley D."/>
            <person name="Daum C."/>
            <person name="Ezra D."/>
            <person name="Gonzalez J."/>
            <person name="Henrissat B."/>
            <person name="Kuo A."/>
            <person name="Liang C."/>
            <person name="Lipzen A."/>
            <person name="Lutzoni F."/>
            <person name="Magnuson J."/>
            <person name="Mondo S."/>
            <person name="Nolan M."/>
            <person name="Ohm R."/>
            <person name="Pangilinan J."/>
            <person name="Park H.-J."/>
            <person name="Ramirez L."/>
            <person name="Alfaro M."/>
            <person name="Sun H."/>
            <person name="Tritt A."/>
            <person name="Yoshinaga Y."/>
            <person name="Zwiers L.-H."/>
            <person name="Turgeon B."/>
            <person name="Goodwin S."/>
            <person name="Spatafora J."/>
            <person name="Crous P."/>
            <person name="Grigoriev I."/>
        </authorList>
    </citation>
    <scope>NUCLEOTIDE SEQUENCE</scope>
    <source>
        <strain evidence="1">CBS 525.71</strain>
    </source>
</reference>
<dbReference type="EMBL" id="MU006711">
    <property type="protein sequence ID" value="KAF2628888.1"/>
    <property type="molecule type" value="Genomic_DNA"/>
</dbReference>
<dbReference type="Proteomes" id="UP000799754">
    <property type="component" value="Unassembled WGS sequence"/>
</dbReference>
<keyword evidence="2" id="KW-1185">Reference proteome</keyword>
<gene>
    <name evidence="1" type="ORF">BU25DRAFT_465867</name>
</gene>
<accession>A0ACB6S4J9</accession>
<sequence length="315" mass="36267">MDVVCAGIQSVKGDYDYSLSIDLLPLLNIKWKTTPYNIKFVHSGLYVEDDNHHGQRDLSNLWPHLPPLQEEDEGCPVDQVAIFNNLLHTLGEQDTLPIGRYHNYYRKLNSMEFPWEALGGTARFGGVSPWGENAPQTFTLSKIAVFKYPAPDPGVMWSTVRQNCTVDIDTQTFESRYEVFKRTHKRHSHLTLSALYCPNRVTEYLYDISECGVTNFRFGNNEADRIVRSSAWTAFKDGRATLELRVRSHPSQGVHVDPRPLERLLDDRDINNSNTQLAFRHEETMPEGTEPVSRITILLLRLRQRLFIYLTDLLD</sequence>
<name>A0ACB6S4J9_9PLEO</name>
<organism evidence="1 2">
    <name type="scientific">Macroventuria anomochaeta</name>
    <dbReference type="NCBI Taxonomy" id="301207"/>
    <lineage>
        <taxon>Eukaryota</taxon>
        <taxon>Fungi</taxon>
        <taxon>Dikarya</taxon>
        <taxon>Ascomycota</taxon>
        <taxon>Pezizomycotina</taxon>
        <taxon>Dothideomycetes</taxon>
        <taxon>Pleosporomycetidae</taxon>
        <taxon>Pleosporales</taxon>
        <taxon>Pleosporineae</taxon>
        <taxon>Didymellaceae</taxon>
        <taxon>Macroventuria</taxon>
    </lineage>
</organism>